<dbReference type="Proteomes" id="UP000003586">
    <property type="component" value="Chromosome"/>
</dbReference>
<sequence>MIEGCINAGKINAQLLRLFRAIKIRMPLGNNSSS</sequence>
<dbReference type="EMBL" id="CP007035">
    <property type="protein sequence ID" value="AHF17122.1"/>
    <property type="molecule type" value="Genomic_DNA"/>
</dbReference>
<dbReference type="KEGG" id="nso:NIASO_02140"/>
<gene>
    <name evidence="1" type="ORF">NIASO_02140</name>
</gene>
<protein>
    <submittedName>
        <fullName evidence="1">Uncharacterized protein</fullName>
    </submittedName>
</protein>
<reference evidence="1 2" key="1">
    <citation type="submission" date="2013-12" db="EMBL/GenBank/DDBJ databases">
        <authorList>
            <consortium name="DOE Joint Genome Institute"/>
            <person name="Eisen J."/>
            <person name="Huntemann M."/>
            <person name="Han J."/>
            <person name="Chen A."/>
            <person name="Kyrpides N."/>
            <person name="Mavromatis K."/>
            <person name="Markowitz V."/>
            <person name="Palaniappan K."/>
            <person name="Ivanova N."/>
            <person name="Schaumberg A."/>
            <person name="Pati A."/>
            <person name="Liolios K."/>
            <person name="Nordberg H.P."/>
            <person name="Cantor M.N."/>
            <person name="Hua S.X."/>
            <person name="Woyke T."/>
        </authorList>
    </citation>
    <scope>NUCLEOTIDE SEQUENCE [LARGE SCALE GENOMIC DNA]</scope>
    <source>
        <strain evidence="2">DSM 19437</strain>
    </source>
</reference>
<name>W0F293_9BACT</name>
<evidence type="ECO:0000313" key="1">
    <source>
        <dbReference type="EMBL" id="AHF17122.1"/>
    </source>
</evidence>
<dbReference type="HOGENOM" id="CLU_3374814_0_0_10"/>
<keyword evidence="2" id="KW-1185">Reference proteome</keyword>
<evidence type="ECO:0000313" key="2">
    <source>
        <dbReference type="Proteomes" id="UP000003586"/>
    </source>
</evidence>
<organism evidence="1 2">
    <name type="scientific">Niabella soli DSM 19437</name>
    <dbReference type="NCBI Taxonomy" id="929713"/>
    <lineage>
        <taxon>Bacteria</taxon>
        <taxon>Pseudomonadati</taxon>
        <taxon>Bacteroidota</taxon>
        <taxon>Chitinophagia</taxon>
        <taxon>Chitinophagales</taxon>
        <taxon>Chitinophagaceae</taxon>
        <taxon>Niabella</taxon>
    </lineage>
</organism>
<accession>W0F293</accession>
<dbReference type="AlphaFoldDB" id="W0F293"/>
<proteinExistence type="predicted"/>
<dbReference type="STRING" id="929713.NIASO_02140"/>